<sequence length="263" mass="28684">MTRTNSLPFRPLTSRQEQNLMTYLDDHFLQITRNFKKRAEESSTLRTLHAYLEASRHLLKIILQIPPVDPSTSLRTAYLLRLTGDVLNSITGYRLTSESPPTNGHADGPIASTSDLSIPLPLAGSALQDLLDFLDDLDQAWVAVLQGQVWDPSSGAGVDLVVPIDSSPGLPLMNVKSTPPSQTDIARLRSLLIGGQSALEEWLGEERLTQGGEGEEDDLSATLERMGLLDEFDELFSKTLDFLGGVEGVIVEPGSTVEDMDIG</sequence>
<dbReference type="HOGENOM" id="CLU_071087_0_0_1"/>
<proteinExistence type="predicted"/>
<dbReference type="AlphaFoldDB" id="A0A0C9WRT7"/>
<keyword evidence="2" id="KW-1185">Reference proteome</keyword>
<organism evidence="1 2">
    <name type="scientific">Laccaria amethystina LaAM-08-1</name>
    <dbReference type="NCBI Taxonomy" id="1095629"/>
    <lineage>
        <taxon>Eukaryota</taxon>
        <taxon>Fungi</taxon>
        <taxon>Dikarya</taxon>
        <taxon>Basidiomycota</taxon>
        <taxon>Agaricomycotina</taxon>
        <taxon>Agaricomycetes</taxon>
        <taxon>Agaricomycetidae</taxon>
        <taxon>Agaricales</taxon>
        <taxon>Agaricineae</taxon>
        <taxon>Hydnangiaceae</taxon>
        <taxon>Laccaria</taxon>
    </lineage>
</organism>
<dbReference type="OrthoDB" id="2574879at2759"/>
<gene>
    <name evidence="1" type="ORF">K443DRAFT_132352</name>
</gene>
<dbReference type="EMBL" id="KN838608">
    <property type="protein sequence ID" value="KIK01365.1"/>
    <property type="molecule type" value="Genomic_DNA"/>
</dbReference>
<evidence type="ECO:0000313" key="2">
    <source>
        <dbReference type="Proteomes" id="UP000054477"/>
    </source>
</evidence>
<reference evidence="1 2" key="1">
    <citation type="submission" date="2014-04" db="EMBL/GenBank/DDBJ databases">
        <authorList>
            <consortium name="DOE Joint Genome Institute"/>
            <person name="Kuo A."/>
            <person name="Kohler A."/>
            <person name="Nagy L.G."/>
            <person name="Floudas D."/>
            <person name="Copeland A."/>
            <person name="Barry K.W."/>
            <person name="Cichocki N."/>
            <person name="Veneault-Fourrey C."/>
            <person name="LaButti K."/>
            <person name="Lindquist E.A."/>
            <person name="Lipzen A."/>
            <person name="Lundell T."/>
            <person name="Morin E."/>
            <person name="Murat C."/>
            <person name="Sun H."/>
            <person name="Tunlid A."/>
            <person name="Henrissat B."/>
            <person name="Grigoriev I.V."/>
            <person name="Hibbett D.S."/>
            <person name="Martin F."/>
            <person name="Nordberg H.P."/>
            <person name="Cantor M.N."/>
            <person name="Hua S.X."/>
        </authorList>
    </citation>
    <scope>NUCLEOTIDE SEQUENCE [LARGE SCALE GENOMIC DNA]</scope>
    <source>
        <strain evidence="1 2">LaAM-08-1</strain>
    </source>
</reference>
<dbReference type="Proteomes" id="UP000054477">
    <property type="component" value="Unassembled WGS sequence"/>
</dbReference>
<protein>
    <submittedName>
        <fullName evidence="1">Uncharacterized protein</fullName>
    </submittedName>
</protein>
<evidence type="ECO:0000313" key="1">
    <source>
        <dbReference type="EMBL" id="KIK01365.1"/>
    </source>
</evidence>
<name>A0A0C9WRT7_9AGAR</name>
<reference evidence="2" key="2">
    <citation type="submission" date="2015-01" db="EMBL/GenBank/DDBJ databases">
        <title>Evolutionary Origins and Diversification of the Mycorrhizal Mutualists.</title>
        <authorList>
            <consortium name="DOE Joint Genome Institute"/>
            <consortium name="Mycorrhizal Genomics Consortium"/>
            <person name="Kohler A."/>
            <person name="Kuo A."/>
            <person name="Nagy L.G."/>
            <person name="Floudas D."/>
            <person name="Copeland A."/>
            <person name="Barry K.W."/>
            <person name="Cichocki N."/>
            <person name="Veneault-Fourrey C."/>
            <person name="LaButti K."/>
            <person name="Lindquist E.A."/>
            <person name="Lipzen A."/>
            <person name="Lundell T."/>
            <person name="Morin E."/>
            <person name="Murat C."/>
            <person name="Riley R."/>
            <person name="Ohm R."/>
            <person name="Sun H."/>
            <person name="Tunlid A."/>
            <person name="Henrissat B."/>
            <person name="Grigoriev I.V."/>
            <person name="Hibbett D.S."/>
            <person name="Martin F."/>
        </authorList>
    </citation>
    <scope>NUCLEOTIDE SEQUENCE [LARGE SCALE GENOMIC DNA]</scope>
    <source>
        <strain evidence="2">LaAM-08-1</strain>
    </source>
</reference>
<accession>A0A0C9WRT7</accession>